<evidence type="ECO:0000313" key="2">
    <source>
        <dbReference type="Proteomes" id="UP000464751"/>
    </source>
</evidence>
<dbReference type="KEGG" id="apra:G3A50_08720"/>
<accession>A0A6P1YKX5</accession>
<name>A0A6P1YKX5_9HYPH</name>
<dbReference type="Gene3D" id="1.10.10.10">
    <property type="entry name" value="Winged helix-like DNA-binding domain superfamily/Winged helix DNA-binding domain"/>
    <property type="match status" value="1"/>
</dbReference>
<dbReference type="PANTHER" id="PTHR33221:SF15">
    <property type="entry name" value="HTH-TYPE TRANSCRIPTIONAL REGULATOR YWGB-RELATED"/>
    <property type="match status" value="1"/>
</dbReference>
<dbReference type="NCBIfam" id="TIGR00738">
    <property type="entry name" value="rrf2_super"/>
    <property type="match status" value="1"/>
</dbReference>
<dbReference type="SUPFAM" id="SSF46785">
    <property type="entry name" value="Winged helix' DNA-binding domain"/>
    <property type="match status" value="1"/>
</dbReference>
<dbReference type="RefSeq" id="WP_163074870.1">
    <property type="nucleotide sequence ID" value="NZ_CP048630.1"/>
</dbReference>
<dbReference type="PANTHER" id="PTHR33221">
    <property type="entry name" value="WINGED HELIX-TURN-HELIX TRANSCRIPTIONAL REGULATOR, RRF2 FAMILY"/>
    <property type="match status" value="1"/>
</dbReference>
<sequence>MPRLSDKSLLAIAAVVDVALHARGAPVAAKALAARHELPPRHLEPVLQSLVHAGVLKGVRGPRGGYELARERRRITVAEVVRVVETEVDESMESLPSIVRDIVQPAVAEAEKAFDAALDGVTVEDLCRVAAQNTLRKGLPEGIDFTI</sequence>
<dbReference type="InterPro" id="IPR000944">
    <property type="entry name" value="Tscrpt_reg_Rrf2"/>
</dbReference>
<evidence type="ECO:0000313" key="1">
    <source>
        <dbReference type="EMBL" id="QIB33775.1"/>
    </source>
</evidence>
<proteinExistence type="predicted"/>
<dbReference type="PROSITE" id="PS51197">
    <property type="entry name" value="HTH_RRF2_2"/>
    <property type="match status" value="1"/>
</dbReference>
<dbReference type="InterPro" id="IPR036390">
    <property type="entry name" value="WH_DNA-bd_sf"/>
</dbReference>
<dbReference type="EMBL" id="CP048630">
    <property type="protein sequence ID" value="QIB33775.1"/>
    <property type="molecule type" value="Genomic_DNA"/>
</dbReference>
<keyword evidence="2" id="KW-1185">Reference proteome</keyword>
<dbReference type="GO" id="GO:0005829">
    <property type="term" value="C:cytosol"/>
    <property type="evidence" value="ECO:0007669"/>
    <property type="project" value="TreeGrafter"/>
</dbReference>
<gene>
    <name evidence="1" type="ORF">G3A50_08720</name>
</gene>
<dbReference type="Pfam" id="PF02082">
    <property type="entry name" value="Rrf2"/>
    <property type="match status" value="1"/>
</dbReference>
<dbReference type="GO" id="GO:0003700">
    <property type="term" value="F:DNA-binding transcription factor activity"/>
    <property type="evidence" value="ECO:0007669"/>
    <property type="project" value="TreeGrafter"/>
</dbReference>
<dbReference type="Proteomes" id="UP000464751">
    <property type="component" value="Chromosome"/>
</dbReference>
<dbReference type="InterPro" id="IPR036388">
    <property type="entry name" value="WH-like_DNA-bd_sf"/>
</dbReference>
<dbReference type="AlphaFoldDB" id="A0A6P1YKX5"/>
<organism evidence="1 2">
    <name type="scientific">Ancylobacter pratisalsi</name>
    <dbReference type="NCBI Taxonomy" id="1745854"/>
    <lineage>
        <taxon>Bacteria</taxon>
        <taxon>Pseudomonadati</taxon>
        <taxon>Pseudomonadota</taxon>
        <taxon>Alphaproteobacteria</taxon>
        <taxon>Hyphomicrobiales</taxon>
        <taxon>Xanthobacteraceae</taxon>
        <taxon>Ancylobacter</taxon>
    </lineage>
</organism>
<protein>
    <submittedName>
        <fullName evidence="1">Rrf2 family transcriptional regulator</fullName>
    </submittedName>
</protein>
<reference evidence="1 2" key="1">
    <citation type="submission" date="2020-02" db="EMBL/GenBank/DDBJ databases">
        <authorList>
            <person name="Li G."/>
        </authorList>
    </citation>
    <scope>NUCLEOTIDE SEQUENCE [LARGE SCALE GENOMIC DNA]</scope>
    <source>
        <strain evidence="1 2">DSM 102029</strain>
    </source>
</reference>